<comment type="cofactor">
    <cofactor evidence="1 16">
        <name>Mn(2+)</name>
        <dbReference type="ChEBI" id="CHEBI:29035"/>
    </cofactor>
</comment>
<proteinExistence type="inferred from homology"/>
<reference evidence="20 21" key="1">
    <citation type="journal article" date="2018" name="Gigascience">
        <title>Genomes of trombidid mites reveal novel predicted allergens and laterally-transferred genes associated with secondary metabolism.</title>
        <authorList>
            <person name="Dong X."/>
            <person name="Chaisiri K."/>
            <person name="Xia D."/>
            <person name="Armstrong S.D."/>
            <person name="Fang Y."/>
            <person name="Donnelly M.J."/>
            <person name="Kadowaki T."/>
            <person name="McGarry J.W."/>
            <person name="Darby A.C."/>
            <person name="Makepeace B.L."/>
        </authorList>
    </citation>
    <scope>NUCLEOTIDE SEQUENCE [LARGE SCALE GENOMIC DNA]</scope>
    <source>
        <strain evidence="20">UoL-UT</strain>
    </source>
</reference>
<keyword evidence="10 16" id="KW-0378">Hydrolase</keyword>
<dbReference type="GO" id="GO:0000014">
    <property type="term" value="F:single-stranded DNA endodeoxyribonuclease activity"/>
    <property type="evidence" value="ECO:0007669"/>
    <property type="project" value="TreeGrafter"/>
</dbReference>
<dbReference type="FunFam" id="3.60.21.10:FF:000011">
    <property type="entry name" value="Double-strand break repair protein"/>
    <property type="match status" value="1"/>
</dbReference>
<dbReference type="Gene3D" id="3.60.21.10">
    <property type="match status" value="1"/>
</dbReference>
<dbReference type="PIRSF" id="PIRSF000882">
    <property type="entry name" value="DSB_repair_MRE11"/>
    <property type="match status" value="1"/>
</dbReference>
<evidence type="ECO:0000256" key="18">
    <source>
        <dbReference type="SAM" id="MobiDB-lite"/>
    </source>
</evidence>
<comment type="subcellular location">
    <subcellularLocation>
        <location evidence="3">Chromosome</location>
    </subcellularLocation>
    <subcellularLocation>
        <location evidence="2 16">Nucleus</location>
    </subcellularLocation>
</comment>
<evidence type="ECO:0000256" key="13">
    <source>
        <dbReference type="ARBA" id="ARBA00023211"/>
    </source>
</evidence>
<dbReference type="GO" id="GO:0000724">
    <property type="term" value="P:double-strand break repair via homologous recombination"/>
    <property type="evidence" value="ECO:0007669"/>
    <property type="project" value="TreeGrafter"/>
</dbReference>
<keyword evidence="21" id="KW-1185">Reference proteome</keyword>
<feature type="region of interest" description="Disordered" evidence="18">
    <location>
        <begin position="565"/>
        <end position="606"/>
    </location>
</feature>
<keyword evidence="12 16" id="KW-0234">DNA repair</keyword>
<dbReference type="InterPro" id="IPR004843">
    <property type="entry name" value="Calcineurin-like_PHP"/>
</dbReference>
<dbReference type="CDD" id="cd00840">
    <property type="entry name" value="MPP_Mre11_N"/>
    <property type="match status" value="1"/>
</dbReference>
<evidence type="ECO:0000256" key="3">
    <source>
        <dbReference type="ARBA" id="ARBA00004286"/>
    </source>
</evidence>
<dbReference type="InterPro" id="IPR041796">
    <property type="entry name" value="Mre11_N"/>
</dbReference>
<evidence type="ECO:0000256" key="15">
    <source>
        <dbReference type="ARBA" id="ARBA00023254"/>
    </source>
</evidence>
<sequence>MESAKENEKYMFRALIATDIHLGFAEKDALRGNQILKIRLNTEFSIFNAGDDTFNTFEEVLKIAVENCVDFVILGGDLFHENKPSSKSMTRCMELLRKYCTGKKAVEFAVVSDQKENFSHTELFPFVNYEDSNINISIPVFSIHGNHDDPIGKDHLCALDAISASGLVNYFGKSSNVNEITVSPILLKKGNNKLALYGLGYLPDERLHRLMADKKVSFQPPENQNDWFNVFVVHQNRVKHGTKYLPESFLTSLADLVIWGHEHESIVNLEWNEQQRFFVYQPGSTVVTSFCAAEAKPKHVGLLSVFHNGVENVFKVRPIPLKTTRKLYFESLNIEEEFLQLNIKANADSMFKYCVDRVEDILHKAAVEHSGDVREPKEPLIRLRVEYSDELMTFSHYQFSQQFVKRVANPKEIILFKSKRSRGSKANTHTDYDKLDELMDVDETVRYNIEDVIKDYFGKVNRKGQLNILCENLLTQSVKLLVEKDASADVISQIVDKRYNDTIKALQSFSVDCENTDAVKNACFEIKENQTKDTNINVAHLLTKVSVATENIDIQVDSDEESVDSVNAVNQTRKRVTRTRDGSGAKRARGSSSRGRGKRGVSYNPL</sequence>
<keyword evidence="13 16" id="KW-0464">Manganese</keyword>
<evidence type="ECO:0000256" key="9">
    <source>
        <dbReference type="ARBA" id="ARBA00022763"/>
    </source>
</evidence>
<dbReference type="SUPFAM" id="SSF56300">
    <property type="entry name" value="Metallo-dependent phosphatases"/>
    <property type="match status" value="1"/>
</dbReference>
<dbReference type="OrthoDB" id="30417at2759"/>
<evidence type="ECO:0000256" key="10">
    <source>
        <dbReference type="ARBA" id="ARBA00022801"/>
    </source>
</evidence>
<comment type="caution">
    <text evidence="20">The sequence shown here is derived from an EMBL/GenBank/DDBJ whole genome shotgun (WGS) entry which is preliminary data.</text>
</comment>
<evidence type="ECO:0000256" key="12">
    <source>
        <dbReference type="ARBA" id="ARBA00023204"/>
    </source>
</evidence>
<dbReference type="GO" id="GO:0030870">
    <property type="term" value="C:Mre11 complex"/>
    <property type="evidence" value="ECO:0007669"/>
    <property type="project" value="UniProtKB-UniRule"/>
</dbReference>
<keyword evidence="8 16" id="KW-0255">Endonuclease</keyword>
<evidence type="ECO:0000256" key="11">
    <source>
        <dbReference type="ARBA" id="ARBA00022839"/>
    </source>
</evidence>
<evidence type="ECO:0000256" key="4">
    <source>
        <dbReference type="ARBA" id="ARBA00009028"/>
    </source>
</evidence>
<dbReference type="InterPro" id="IPR003701">
    <property type="entry name" value="Mre11"/>
</dbReference>
<keyword evidence="5" id="KW-0158">Chromosome</keyword>
<evidence type="ECO:0000256" key="16">
    <source>
        <dbReference type="PIRNR" id="PIRNR000882"/>
    </source>
</evidence>
<dbReference type="GO" id="GO:0030145">
    <property type="term" value="F:manganese ion binding"/>
    <property type="evidence" value="ECO:0007669"/>
    <property type="project" value="UniProtKB-UniRule"/>
</dbReference>
<dbReference type="Pfam" id="PF00149">
    <property type="entry name" value="Metallophos"/>
    <property type="match status" value="1"/>
</dbReference>
<dbReference type="GO" id="GO:0097552">
    <property type="term" value="P:mitochondrial double-strand break repair via homologous recombination"/>
    <property type="evidence" value="ECO:0007669"/>
    <property type="project" value="TreeGrafter"/>
</dbReference>
<feature type="active site" description="Proton donor" evidence="17">
    <location>
        <position position="147"/>
    </location>
</feature>
<dbReference type="VEuPathDB" id="VectorBase:LDEU002114"/>
<keyword evidence="6 16" id="KW-0540">Nuclease</keyword>
<dbReference type="GO" id="GO:0000723">
    <property type="term" value="P:telomere maintenance"/>
    <property type="evidence" value="ECO:0007669"/>
    <property type="project" value="TreeGrafter"/>
</dbReference>
<evidence type="ECO:0000259" key="19">
    <source>
        <dbReference type="SMART" id="SM01347"/>
    </source>
</evidence>
<dbReference type="InterPro" id="IPR007281">
    <property type="entry name" value="Mre11_DNA-bd"/>
</dbReference>
<gene>
    <name evidence="20" type="ORF">B4U80_11367</name>
</gene>
<dbReference type="PANTHER" id="PTHR10139:SF1">
    <property type="entry name" value="DOUBLE-STRAND BREAK REPAIR PROTEIN MRE11"/>
    <property type="match status" value="1"/>
</dbReference>
<keyword evidence="11 16" id="KW-0269">Exonuclease</keyword>
<evidence type="ECO:0000256" key="8">
    <source>
        <dbReference type="ARBA" id="ARBA00022759"/>
    </source>
</evidence>
<keyword evidence="7" id="KW-0479">Metal-binding</keyword>
<dbReference type="Gene3D" id="3.30.110.110">
    <property type="entry name" value="Mre11, capping domain"/>
    <property type="match status" value="1"/>
</dbReference>
<dbReference type="GO" id="GO:0007095">
    <property type="term" value="P:mitotic G2 DNA damage checkpoint signaling"/>
    <property type="evidence" value="ECO:0007669"/>
    <property type="project" value="TreeGrafter"/>
</dbReference>
<evidence type="ECO:0000256" key="14">
    <source>
        <dbReference type="ARBA" id="ARBA00023242"/>
    </source>
</evidence>
<evidence type="ECO:0000256" key="6">
    <source>
        <dbReference type="ARBA" id="ARBA00022722"/>
    </source>
</evidence>
<evidence type="ECO:0000256" key="5">
    <source>
        <dbReference type="ARBA" id="ARBA00022454"/>
    </source>
</evidence>
<dbReference type="GO" id="GO:0031573">
    <property type="term" value="P:mitotic intra-S DNA damage checkpoint signaling"/>
    <property type="evidence" value="ECO:0007669"/>
    <property type="project" value="TreeGrafter"/>
</dbReference>
<dbReference type="InterPro" id="IPR038487">
    <property type="entry name" value="Mre11_capping_dom"/>
</dbReference>
<dbReference type="GO" id="GO:0042138">
    <property type="term" value="P:meiotic DNA double-strand break formation"/>
    <property type="evidence" value="ECO:0007669"/>
    <property type="project" value="TreeGrafter"/>
</dbReference>
<dbReference type="Pfam" id="PF04152">
    <property type="entry name" value="Mre11_DNA_bind"/>
    <property type="match status" value="1"/>
</dbReference>
<evidence type="ECO:0000313" key="21">
    <source>
        <dbReference type="Proteomes" id="UP000288716"/>
    </source>
</evidence>
<protein>
    <recommendedName>
        <fullName evidence="16">Double-strand break repair protein</fullName>
    </recommendedName>
</protein>
<feature type="domain" description="Mre11 DNA-binding" evidence="19">
    <location>
        <begin position="314"/>
        <end position="481"/>
    </location>
</feature>
<evidence type="ECO:0000256" key="17">
    <source>
        <dbReference type="PIRSR" id="PIRSR000882-1"/>
    </source>
</evidence>
<evidence type="ECO:0000256" key="2">
    <source>
        <dbReference type="ARBA" id="ARBA00004123"/>
    </source>
</evidence>
<keyword evidence="14 16" id="KW-0539">Nucleus</keyword>
<dbReference type="AlphaFoldDB" id="A0A443SR32"/>
<dbReference type="SMART" id="SM01347">
    <property type="entry name" value="Mre11_DNA_bind"/>
    <property type="match status" value="1"/>
</dbReference>
<dbReference type="PANTHER" id="PTHR10139">
    <property type="entry name" value="DOUBLE-STRAND BREAK REPAIR PROTEIN MRE11"/>
    <property type="match status" value="1"/>
</dbReference>
<evidence type="ECO:0000313" key="20">
    <source>
        <dbReference type="EMBL" id="RWS29925.1"/>
    </source>
</evidence>
<dbReference type="EMBL" id="NCKV01000714">
    <property type="protein sequence ID" value="RWS29925.1"/>
    <property type="molecule type" value="Genomic_DNA"/>
</dbReference>
<dbReference type="STRING" id="299467.A0A443SR32"/>
<evidence type="ECO:0000256" key="1">
    <source>
        <dbReference type="ARBA" id="ARBA00001936"/>
    </source>
</evidence>
<comment type="similarity">
    <text evidence="4 16">Belongs to the MRE11/RAD32 family.</text>
</comment>
<comment type="function">
    <text evidence="16">Core component of the MRN complex, which plays a central role in double-strand break (DSB) repair, DNA recombination, maintenance of telomere integrity and meiosis. The MRN complex is involved in the repair of DNA double-strand breaks (DSBs) via homologous recombination (HR), an error-free mechanism which primarily occurs during S and G2 phases. The complex (1) mediates the end resection of damaged DNA, which generates proper single-stranded DNA, a key initial steps in HR, and is (2) required for the recruitment of other repair factors and efficient activation of ATM and ATR upon DNA damage. Within the MRN complex, MRE11 possesses both single-strand endonuclease activity and double-strand-specific 3'-5' exonuclease activity. MRE11 first endonucleolytically cleaves the 5' strand at DNA DSB ends to prevent non-homologous end joining (NHEJ) and licence HR. It then generates a single-stranded DNA gap via 3' to 5' exonucleolytic degradation, which is required for single-strand invasion and recombination.</text>
</comment>
<evidence type="ECO:0000256" key="7">
    <source>
        <dbReference type="ARBA" id="ARBA00022723"/>
    </source>
</evidence>
<organism evidence="20 21">
    <name type="scientific">Leptotrombidium deliense</name>
    <dbReference type="NCBI Taxonomy" id="299467"/>
    <lineage>
        <taxon>Eukaryota</taxon>
        <taxon>Metazoa</taxon>
        <taxon>Ecdysozoa</taxon>
        <taxon>Arthropoda</taxon>
        <taxon>Chelicerata</taxon>
        <taxon>Arachnida</taxon>
        <taxon>Acari</taxon>
        <taxon>Acariformes</taxon>
        <taxon>Trombidiformes</taxon>
        <taxon>Prostigmata</taxon>
        <taxon>Anystina</taxon>
        <taxon>Parasitengona</taxon>
        <taxon>Trombiculoidea</taxon>
        <taxon>Trombiculidae</taxon>
        <taxon>Leptotrombidium</taxon>
    </lineage>
</organism>
<keyword evidence="9 16" id="KW-0227">DNA damage</keyword>
<accession>A0A443SR32</accession>
<dbReference type="GO" id="GO:0035861">
    <property type="term" value="C:site of double-strand break"/>
    <property type="evidence" value="ECO:0007669"/>
    <property type="project" value="TreeGrafter"/>
</dbReference>
<keyword evidence="15 16" id="KW-0469">Meiosis</keyword>
<dbReference type="Proteomes" id="UP000288716">
    <property type="component" value="Unassembled WGS sequence"/>
</dbReference>
<dbReference type="InterPro" id="IPR029052">
    <property type="entry name" value="Metallo-depent_PP-like"/>
</dbReference>
<name>A0A443SR32_9ACAR</name>
<dbReference type="GO" id="GO:0006303">
    <property type="term" value="P:double-strand break repair via nonhomologous end joining"/>
    <property type="evidence" value="ECO:0007669"/>
    <property type="project" value="TreeGrafter"/>
</dbReference>
<dbReference type="GO" id="GO:0008296">
    <property type="term" value="F:3'-5'-DNA exonuclease activity"/>
    <property type="evidence" value="ECO:0007669"/>
    <property type="project" value="InterPro"/>
</dbReference>